<dbReference type="Pfam" id="PF20736">
    <property type="entry name" value="Glyco_hydro127M"/>
    <property type="match status" value="1"/>
</dbReference>
<keyword evidence="8" id="KW-1185">Reference proteome</keyword>
<organism evidence="3 6">
    <name type="scientific">Eisenbergiella tayi</name>
    <dbReference type="NCBI Taxonomy" id="1432052"/>
    <lineage>
        <taxon>Bacteria</taxon>
        <taxon>Bacillati</taxon>
        <taxon>Bacillota</taxon>
        <taxon>Clostridia</taxon>
        <taxon>Lachnospirales</taxon>
        <taxon>Lachnospiraceae</taxon>
        <taxon>Eisenbergiella</taxon>
    </lineage>
</organism>
<dbReference type="Proteomes" id="UP000094869">
    <property type="component" value="Unassembled WGS sequence"/>
</dbReference>
<sequence length="603" mass="70470">MEKQLLQTLDYEHVTLMDSPFLEQFRKMEDVYENLDNDSLLYNFRKRAGKTTPGRPLNGWYGRQSFNFGQFCGALAKIYRQTGKGEVKEKLFYLLEEWGACIEGDGYGFSPQKARYQEYIIAYEYEKLAGGLVDAWEYAGYPKAFFFLEKITDWFIAHSPSRDKNKLYLVEWYTIPENLYRAWWLSKNEKFKNAAERFEYMAFWENFLKEKFQTDKTKHAYSHVNSLCSAAQAYLVKEDEKYLAILKNAYQEITGRHIYSTGGYGPQEDMFGKDGYMGDSLKSAWDNTLTDALVRVRHDAQGSCEVSCCTWAAFKLCRYLMCLTGDARYGAWAEKLLYNGVLSLPPVTKDGKIMYYANYFLDGGIKSNLDRRYHGAPEAYDDLNVTYHYSWQCCTGTYPQAVAEYVNMIYFIRGGDLYVSQYMPSMLKEEVGGTQMTLTCKTRYPEEETVYYCISCESPVERTIYFRIPAWVKESPAVYVNGVKQTVEGRPGEWMPVSKTWRDQDTIMVKIGMPLYFEKIDNKNKDIVSLLYGPVVLVSDDLAAFCEDPDHVEEWIERVPGERLKFRTKPGAMEGIYDFETRDFVPYWSYPEGKWYFLYFWLH</sequence>
<dbReference type="Pfam" id="PF07944">
    <property type="entry name" value="Beta-AFase-like_GH127_cat"/>
    <property type="match status" value="1"/>
</dbReference>
<dbReference type="InterPro" id="IPR008928">
    <property type="entry name" value="6-hairpin_glycosidase_sf"/>
</dbReference>
<proteinExistence type="predicted"/>
<evidence type="ECO:0000313" key="4">
    <source>
        <dbReference type="EMBL" id="ODR50638.1"/>
    </source>
</evidence>
<evidence type="ECO:0000313" key="5">
    <source>
        <dbReference type="EMBL" id="ODR61819.1"/>
    </source>
</evidence>
<dbReference type="OrthoDB" id="9757939at2"/>
<gene>
    <name evidence="4" type="ORF">BEI59_14775</name>
    <name evidence="3" type="ORF">BEI61_04307</name>
    <name evidence="5" type="ORF">BEI63_00285</name>
</gene>
<name>A0A1E3A4G4_9FIRM</name>
<evidence type="ECO:0000259" key="1">
    <source>
        <dbReference type="Pfam" id="PF07944"/>
    </source>
</evidence>
<evidence type="ECO:0008006" key="9">
    <source>
        <dbReference type="Google" id="ProtNLM"/>
    </source>
</evidence>
<reference evidence="4 7" key="3">
    <citation type="submission" date="2016-08" db="EMBL/GenBank/DDBJ databases">
        <authorList>
            <person name="Seilhamer J.J."/>
        </authorList>
    </citation>
    <scope>NUCLEOTIDE SEQUENCE [LARGE SCALE GENOMIC DNA]</scope>
    <source>
        <strain evidence="4 7">NML150140-1</strain>
    </source>
</reference>
<dbReference type="EMBL" id="MEHA01000010">
    <property type="protein sequence ID" value="ODR50638.1"/>
    <property type="molecule type" value="Genomic_DNA"/>
</dbReference>
<reference evidence="3 6" key="1">
    <citation type="submission" date="2016-07" db="EMBL/GenBank/DDBJ databases">
        <title>Characterization of isolates of Eisenbergiella tayi derived from blood cultures, using whole genome sequencing.</title>
        <authorList>
            <person name="Burdz T."/>
            <person name="Wiebe D."/>
            <person name="Huynh C."/>
            <person name="Bernard K."/>
        </authorList>
    </citation>
    <scope>NUCLEOTIDE SEQUENCE [LARGE SCALE GENOMIC DNA]</scope>
    <source>
        <strain evidence="3 6">NML 110608</strain>
    </source>
</reference>
<accession>A0A1E3A4G4</accession>
<reference evidence="5 8" key="2">
    <citation type="submission" date="2016-08" db="EMBL/GenBank/DDBJ databases">
        <title>Characterization of Isolates of Eisenbergiella tayi Derived from Blood Cultures, Using Whole Genome Sequencing.</title>
        <authorList>
            <person name="Bernier A.-M."/>
            <person name="Burdz T."/>
            <person name="Wiebe D."/>
            <person name="Bernard K."/>
        </authorList>
    </citation>
    <scope>NUCLEOTIDE SEQUENCE [LARGE SCALE GENOMIC DNA]</scope>
    <source>
        <strain evidence="5 8">NML120146</strain>
    </source>
</reference>
<dbReference type="PANTHER" id="PTHR31151:SF0">
    <property type="entry name" value="PROLINE-TRNA LIGASE (DUF1680)"/>
    <property type="match status" value="1"/>
</dbReference>
<evidence type="ECO:0000313" key="8">
    <source>
        <dbReference type="Proteomes" id="UP000094869"/>
    </source>
</evidence>
<dbReference type="InterPro" id="IPR049046">
    <property type="entry name" value="Beta-AFase-like_GH127_middle"/>
</dbReference>
<protein>
    <recommendedName>
        <fullName evidence="9">Non-reducing end beta-L-arabinofuranosidase</fullName>
    </recommendedName>
</protein>
<dbReference type="Proteomes" id="UP000094271">
    <property type="component" value="Unassembled WGS sequence"/>
</dbReference>
<feature type="domain" description="Non-reducing end beta-L-arabinofuranosidase-like GH127 catalytic" evidence="1">
    <location>
        <begin position="13"/>
        <end position="405"/>
    </location>
</feature>
<dbReference type="RefSeq" id="WP_069153960.1">
    <property type="nucleotide sequence ID" value="NZ_JAQCZP010000041.1"/>
</dbReference>
<evidence type="ECO:0000259" key="2">
    <source>
        <dbReference type="Pfam" id="PF20736"/>
    </source>
</evidence>
<dbReference type="GO" id="GO:0005975">
    <property type="term" value="P:carbohydrate metabolic process"/>
    <property type="evidence" value="ECO:0007669"/>
    <property type="project" value="InterPro"/>
</dbReference>
<dbReference type="SUPFAM" id="SSF48208">
    <property type="entry name" value="Six-hairpin glycosidases"/>
    <property type="match status" value="1"/>
</dbReference>
<evidence type="ECO:0000313" key="7">
    <source>
        <dbReference type="Proteomes" id="UP000094271"/>
    </source>
</evidence>
<dbReference type="PANTHER" id="PTHR31151">
    <property type="entry name" value="PROLINE-TRNA LIGASE (DUF1680)"/>
    <property type="match status" value="1"/>
</dbReference>
<dbReference type="AlphaFoldDB" id="A0A1E3A4G4"/>
<evidence type="ECO:0000313" key="6">
    <source>
        <dbReference type="Proteomes" id="UP000094067"/>
    </source>
</evidence>
<dbReference type="Proteomes" id="UP000094067">
    <property type="component" value="Unassembled WGS sequence"/>
</dbReference>
<dbReference type="EMBL" id="MCGH01000003">
    <property type="protein sequence ID" value="ODM03509.1"/>
    <property type="molecule type" value="Genomic_DNA"/>
</dbReference>
<dbReference type="InterPro" id="IPR012878">
    <property type="entry name" value="Beta-AFase-like_GH127_cat"/>
</dbReference>
<evidence type="ECO:0000313" key="3">
    <source>
        <dbReference type="EMBL" id="ODM03509.1"/>
    </source>
</evidence>
<feature type="domain" description="Non-reducing end beta-L-arabinofuranosidase-like GH127 middle" evidence="2">
    <location>
        <begin position="417"/>
        <end position="513"/>
    </location>
</feature>
<dbReference type="EMBL" id="MEHD01000005">
    <property type="protein sequence ID" value="ODR61819.1"/>
    <property type="molecule type" value="Genomic_DNA"/>
</dbReference>
<comment type="caution">
    <text evidence="3">The sequence shown here is derived from an EMBL/GenBank/DDBJ whole genome shotgun (WGS) entry which is preliminary data.</text>
</comment>